<evidence type="ECO:0000313" key="3">
    <source>
        <dbReference type="Proteomes" id="UP000235828"/>
    </source>
</evidence>
<keyword evidence="3" id="KW-1185">Reference proteome</keyword>
<gene>
    <name evidence="2" type="ORF">VTAP4600_A3447</name>
</gene>
<dbReference type="KEGG" id="vta:A3447"/>
<protein>
    <submittedName>
        <fullName evidence="2">Uncharacterized protein</fullName>
    </submittedName>
</protein>
<evidence type="ECO:0000256" key="1">
    <source>
        <dbReference type="SAM" id="MobiDB-lite"/>
    </source>
</evidence>
<reference evidence="2 3" key="1">
    <citation type="submission" date="2017-10" db="EMBL/GenBank/DDBJ databases">
        <authorList>
            <person name="Banno H."/>
            <person name="Chua N.-H."/>
        </authorList>
    </citation>
    <scope>NUCLEOTIDE SEQUENCE [LARGE SCALE GENOMIC DNA]</scope>
    <source>
        <strain evidence="2">Vibrio tapetis CECT4600</strain>
    </source>
</reference>
<sequence>MLSISPLKSASGAAKYYLSEENPKDLPDVSLEKDVGDNYYLKEKDQRRTPFGMASSPSKRDWRAKP</sequence>
<proteinExistence type="predicted"/>
<dbReference type="Proteomes" id="UP000235828">
    <property type="component" value="Chromosome A"/>
</dbReference>
<evidence type="ECO:0000313" key="2">
    <source>
        <dbReference type="EMBL" id="SON51394.1"/>
    </source>
</evidence>
<organism evidence="2 3">
    <name type="scientific">Vibrio tapetis subsp. tapetis</name>
    <dbReference type="NCBI Taxonomy" id="1671868"/>
    <lineage>
        <taxon>Bacteria</taxon>
        <taxon>Pseudomonadati</taxon>
        <taxon>Pseudomonadota</taxon>
        <taxon>Gammaproteobacteria</taxon>
        <taxon>Vibrionales</taxon>
        <taxon>Vibrionaceae</taxon>
        <taxon>Vibrio</taxon>
    </lineage>
</organism>
<accession>A0A2N8ZHK2</accession>
<dbReference type="AlphaFoldDB" id="A0A2N8ZHK2"/>
<feature type="region of interest" description="Disordered" evidence="1">
    <location>
        <begin position="40"/>
        <end position="66"/>
    </location>
</feature>
<name>A0A2N8ZHK2_9VIBR</name>
<dbReference type="EMBL" id="LT960611">
    <property type="protein sequence ID" value="SON51394.1"/>
    <property type="molecule type" value="Genomic_DNA"/>
</dbReference>